<keyword evidence="1" id="KW-0732">Signal</keyword>
<accession>A0AB36K1A8</accession>
<protein>
    <submittedName>
        <fullName evidence="2">Uncharacterized protein</fullName>
    </submittedName>
</protein>
<dbReference type="Proteomes" id="UP000189021">
    <property type="component" value="Unassembled WGS sequence"/>
</dbReference>
<reference evidence="2 3" key="1">
    <citation type="journal article" date="2017" name="Genome Announc.">
        <title>Draft Genome Sequences of Salinivibrio proteolyticus, Salinivibrio sharmensis, Salinivibrio siamensis, Salinivibrio costicola subsp. alcaliphilus, Salinivibrio costicola subsp. vallismortis, and 29 New Isolates Belonging to the Genus Salinivibrio.</title>
        <authorList>
            <person name="Lopez-Hermoso C."/>
            <person name="de la Haba R.R."/>
            <person name="Sanchez-Porro C."/>
            <person name="Bayliss S.C."/>
            <person name="Feil E.J."/>
            <person name="Ventosa A."/>
        </authorList>
    </citation>
    <scope>NUCLEOTIDE SEQUENCE [LARGE SCALE GENOMIC DNA]</scope>
    <source>
        <strain evidence="2 3">AL184</strain>
    </source>
</reference>
<dbReference type="RefSeq" id="WP_077658924.1">
    <property type="nucleotide sequence ID" value="NZ_CP040022.1"/>
</dbReference>
<organism evidence="2 3">
    <name type="scientific">Salinivibrio kushneri</name>
    <dbReference type="NCBI Taxonomy" id="1908198"/>
    <lineage>
        <taxon>Bacteria</taxon>
        <taxon>Pseudomonadati</taxon>
        <taxon>Pseudomonadota</taxon>
        <taxon>Gammaproteobacteria</taxon>
        <taxon>Vibrionales</taxon>
        <taxon>Vibrionaceae</taxon>
        <taxon>Salinivibrio</taxon>
    </lineage>
</organism>
<evidence type="ECO:0000256" key="1">
    <source>
        <dbReference type="SAM" id="SignalP"/>
    </source>
</evidence>
<sequence>MDNKALRIFFLTLLAVSTNGAAQDRATYPENKELLLGRYAGKELVINRITPNFAVMYDISSFRIYGHDFTIDKHTRYYGKSGMAHYSQITTENVNCRDGFISNSSLGFYATYSLDMQVEFNAPSLPESKEPLGRFEQDTCRLLSDNGFKSAGLSQHEGLEQYKSAMLEFSVNMFELAPPSIFAIPDLINNPLGVAQGNDAKMTPIGKLLKEKNTNVD</sequence>
<keyword evidence="3" id="KW-1185">Reference proteome</keyword>
<dbReference type="AlphaFoldDB" id="A0AB36K1A8"/>
<proteinExistence type="predicted"/>
<evidence type="ECO:0000313" key="3">
    <source>
        <dbReference type="Proteomes" id="UP000189021"/>
    </source>
</evidence>
<gene>
    <name evidence="2" type="ORF">BZG00_04245</name>
</gene>
<name>A0AB36K1A8_9GAMM</name>
<comment type="caution">
    <text evidence="2">The sequence shown here is derived from an EMBL/GenBank/DDBJ whole genome shotgun (WGS) entry which is preliminary data.</text>
</comment>
<feature type="chain" id="PRO_5044339481" evidence="1">
    <location>
        <begin position="22"/>
        <end position="217"/>
    </location>
</feature>
<evidence type="ECO:0000313" key="2">
    <source>
        <dbReference type="EMBL" id="OOE40621.1"/>
    </source>
</evidence>
<feature type="signal peptide" evidence="1">
    <location>
        <begin position="1"/>
        <end position="21"/>
    </location>
</feature>
<dbReference type="EMBL" id="MUEK01000003">
    <property type="protein sequence ID" value="OOE40621.1"/>
    <property type="molecule type" value="Genomic_DNA"/>
</dbReference>